<keyword evidence="3 7" id="KW-0808">Transferase</keyword>
<evidence type="ECO:0000256" key="3">
    <source>
        <dbReference type="ARBA" id="ARBA00022679"/>
    </source>
</evidence>
<evidence type="ECO:0000256" key="1">
    <source>
        <dbReference type="ARBA" id="ARBA00004922"/>
    </source>
</evidence>
<keyword evidence="4" id="KW-0677">Repeat</keyword>
<feature type="domain" description="O-GlcNAc transferase C-terminal" evidence="6">
    <location>
        <begin position="432"/>
        <end position="609"/>
    </location>
</feature>
<evidence type="ECO:0000313" key="8">
    <source>
        <dbReference type="Proteomes" id="UP000298133"/>
    </source>
</evidence>
<dbReference type="Proteomes" id="UP000298133">
    <property type="component" value="Unassembled WGS sequence"/>
</dbReference>
<dbReference type="Gene3D" id="3.40.50.11380">
    <property type="match status" value="1"/>
</dbReference>
<keyword evidence="8" id="KW-1185">Reference proteome</keyword>
<dbReference type="PANTHER" id="PTHR44835:SF1">
    <property type="entry name" value="PROTEIN O-GLCNAC TRANSFERASE"/>
    <property type="match status" value="1"/>
</dbReference>
<dbReference type="GO" id="GO:0016757">
    <property type="term" value="F:glycosyltransferase activity"/>
    <property type="evidence" value="ECO:0007669"/>
    <property type="project" value="UniProtKB-KW"/>
</dbReference>
<dbReference type="Gene3D" id="1.25.40.10">
    <property type="entry name" value="Tetratricopeptide repeat domain"/>
    <property type="match status" value="1"/>
</dbReference>
<dbReference type="Gene3D" id="3.40.50.2000">
    <property type="entry name" value="Glycogen Phosphorylase B"/>
    <property type="match status" value="1"/>
</dbReference>
<dbReference type="EMBL" id="SPIA01000001">
    <property type="protein sequence ID" value="TFH69022.1"/>
    <property type="molecule type" value="Genomic_DNA"/>
</dbReference>
<dbReference type="InterPro" id="IPR029489">
    <property type="entry name" value="OGT/SEC/SPY_C"/>
</dbReference>
<keyword evidence="5" id="KW-0802">TPR repeat</keyword>
<evidence type="ECO:0000256" key="2">
    <source>
        <dbReference type="ARBA" id="ARBA00022676"/>
    </source>
</evidence>
<proteinExistence type="predicted"/>
<dbReference type="Pfam" id="PF13432">
    <property type="entry name" value="TPR_16"/>
    <property type="match status" value="2"/>
</dbReference>
<evidence type="ECO:0000259" key="6">
    <source>
        <dbReference type="Pfam" id="PF13844"/>
    </source>
</evidence>
<evidence type="ECO:0000313" key="7">
    <source>
        <dbReference type="EMBL" id="TFH69022.1"/>
    </source>
</evidence>
<dbReference type="Pfam" id="PF13844">
    <property type="entry name" value="Glyco_transf_41"/>
    <property type="match status" value="2"/>
</dbReference>
<sequence length="633" mass="71106">MSSPEPSPYRHIVDHLNRQQSAQALALLAPMLAAEPDCAESWDYQLAACTMAGLHEEAEQAFLRCQQLGVVFPETLINAAHNAQRWGRPERLAYYAEQLLESGQAQHQLQGQRFLVDALWRQQRYPESLQACQQLLVIQPDDLRATRLLIKNLTRLDRPSEALAYANRALVQWPDDAQLLVLRIEAMTQIGAIPEALAAANQWIESHPSDLDPQILSTVCFFSQFDQTLTIAERRRRAERFGDFARRHASPYQSWLCLPDPERPLHVALLSGDMRNHPMGYFLEPLIREWQHRAITVSVYDTLDDHDSQTAKIRPLVDHWHSITKLTNQQAAELIHSQRVDILIDLHGHTTGQRLGVMAFKPAPVQVTWMGFQSTTGMTEVDYVLVDPRCVPPGCEQEFTEQVWRLPYTFCFMPIDLPIAVGPPPAEQNGFVTFGCLNKPNKINDSVLALWAKVLAATPHSRLLLKGKGFDIGDYREQFVRRLLLAGIDPDQVDLEGPCGRAEFLAAYQRIDIALDPFPYSGATTTVEALWCGVPVLAMAGNCMVWRMANSILTQAGHPEWLAEDAEQFVQLATSTASDVAALSSQRAVQQQQIGRSELFDSSRYADNLDSALRGMWQAYLSVGAVEQKQTNA</sequence>
<reference evidence="7 8" key="1">
    <citation type="submission" date="2019-03" db="EMBL/GenBank/DDBJ databases">
        <title>Draft genome of Gammaproteobacteria bacterium LSUCC0057, a member of the SAR92 clade.</title>
        <authorList>
            <person name="Lanclos V.C."/>
            <person name="Doiron C."/>
            <person name="Henson M.W."/>
            <person name="Thrash J.C."/>
        </authorList>
    </citation>
    <scope>NUCLEOTIDE SEQUENCE [LARGE SCALE GENOMIC DNA]</scope>
    <source>
        <strain evidence="7 8">LSUCC0057</strain>
    </source>
</reference>
<accession>A0A4Y8UKW3</accession>
<evidence type="ECO:0000256" key="4">
    <source>
        <dbReference type="ARBA" id="ARBA00022737"/>
    </source>
</evidence>
<protein>
    <submittedName>
        <fullName evidence="7">Glycosyltransferase family 41 protein</fullName>
    </submittedName>
</protein>
<keyword evidence="2" id="KW-0328">Glycosyltransferase</keyword>
<comment type="pathway">
    <text evidence="1">Protein modification; protein glycosylation.</text>
</comment>
<dbReference type="InterPro" id="IPR011990">
    <property type="entry name" value="TPR-like_helical_dom_sf"/>
</dbReference>
<comment type="caution">
    <text evidence="7">The sequence shown here is derived from an EMBL/GenBank/DDBJ whole genome shotgun (WGS) entry which is preliminary data.</text>
</comment>
<dbReference type="SUPFAM" id="SSF53756">
    <property type="entry name" value="UDP-Glycosyltransferase/glycogen phosphorylase"/>
    <property type="match status" value="1"/>
</dbReference>
<dbReference type="AlphaFoldDB" id="A0A4Y8UKW3"/>
<dbReference type="PANTHER" id="PTHR44835">
    <property type="entry name" value="UDP-N-ACETYLGLUCOSAMINE--PEPTIDE N-ACETYLGLUCOSAMINYLTRANSFERASE SPINDLY-RELATED"/>
    <property type="match status" value="1"/>
</dbReference>
<name>A0A4Y8UKW3_9GAMM</name>
<evidence type="ECO:0000256" key="5">
    <source>
        <dbReference type="ARBA" id="ARBA00022803"/>
    </source>
</evidence>
<dbReference type="SUPFAM" id="SSF48452">
    <property type="entry name" value="TPR-like"/>
    <property type="match status" value="1"/>
</dbReference>
<dbReference type="OrthoDB" id="255821at2"/>
<dbReference type="InterPro" id="IPR051939">
    <property type="entry name" value="Glycosyltr_41/O-GlcNAc_trsf"/>
</dbReference>
<feature type="domain" description="O-GlcNAc transferase C-terminal" evidence="6">
    <location>
        <begin position="248"/>
        <end position="410"/>
    </location>
</feature>
<organism evidence="7 8">
    <name type="scientific">Gammaproteobacteria bacterium LSUCC0057</name>
    <dbReference type="NCBI Taxonomy" id="2559237"/>
    <lineage>
        <taxon>Bacteria</taxon>
        <taxon>Pseudomonadati</taxon>
        <taxon>Pseudomonadota</taxon>
        <taxon>Gammaproteobacteria</taxon>
        <taxon>Cellvibrionales</taxon>
        <taxon>Porticoccaceae</taxon>
        <taxon>SAR92 clade</taxon>
    </lineage>
</organism>
<gene>
    <name evidence="7" type="ORF">E3W66_03540</name>
</gene>